<dbReference type="SUPFAM" id="SSF55874">
    <property type="entry name" value="ATPase domain of HSP90 chaperone/DNA topoisomerase II/histidine kinase"/>
    <property type="match status" value="1"/>
</dbReference>
<dbReference type="InterPro" id="IPR036890">
    <property type="entry name" value="HATPase_C_sf"/>
</dbReference>
<feature type="transmembrane region" description="Helical" evidence="9">
    <location>
        <begin position="159"/>
        <end position="183"/>
    </location>
</feature>
<evidence type="ECO:0000256" key="9">
    <source>
        <dbReference type="SAM" id="Phobius"/>
    </source>
</evidence>
<feature type="transmembrane region" description="Helical" evidence="9">
    <location>
        <begin position="73"/>
        <end position="98"/>
    </location>
</feature>
<keyword evidence="13" id="KW-1185">Reference proteome</keyword>
<evidence type="ECO:0000313" key="13">
    <source>
        <dbReference type="Proteomes" id="UP000326029"/>
    </source>
</evidence>
<organism evidence="11 14">
    <name type="scientific">Streptomyces cinereoruber</name>
    <dbReference type="NCBI Taxonomy" id="67260"/>
    <lineage>
        <taxon>Bacteria</taxon>
        <taxon>Bacillati</taxon>
        <taxon>Actinomycetota</taxon>
        <taxon>Actinomycetes</taxon>
        <taxon>Kitasatosporales</taxon>
        <taxon>Streptomycetaceae</taxon>
        <taxon>Streptomyces</taxon>
    </lineage>
</organism>
<keyword evidence="9" id="KW-0812">Transmembrane</keyword>
<dbReference type="EMBL" id="BMSJ01000003">
    <property type="protein sequence ID" value="GGR20009.1"/>
    <property type="molecule type" value="Genomic_DNA"/>
</dbReference>
<proteinExistence type="predicted"/>
<evidence type="ECO:0000259" key="10">
    <source>
        <dbReference type="Pfam" id="PF07730"/>
    </source>
</evidence>
<keyword evidence="6 11" id="KW-0418">Kinase</keyword>
<evidence type="ECO:0000256" key="7">
    <source>
        <dbReference type="ARBA" id="ARBA00022840"/>
    </source>
</evidence>
<reference evidence="11" key="3">
    <citation type="submission" date="2023-08" db="EMBL/GenBank/DDBJ databases">
        <authorList>
            <person name="Sun Q."/>
            <person name="Ohkuma M."/>
        </authorList>
    </citation>
    <scope>NUCLEOTIDE SEQUENCE</scope>
    <source>
        <strain evidence="11">JCM 4205</strain>
    </source>
</reference>
<evidence type="ECO:0000256" key="2">
    <source>
        <dbReference type="ARBA" id="ARBA00012438"/>
    </source>
</evidence>
<evidence type="ECO:0000256" key="5">
    <source>
        <dbReference type="ARBA" id="ARBA00022741"/>
    </source>
</evidence>
<evidence type="ECO:0000256" key="6">
    <source>
        <dbReference type="ARBA" id="ARBA00022777"/>
    </source>
</evidence>
<dbReference type="InterPro" id="IPR011712">
    <property type="entry name" value="Sig_transdc_His_kin_sub3_dim/P"/>
</dbReference>
<evidence type="ECO:0000313" key="12">
    <source>
        <dbReference type="EMBL" id="QEV31026.1"/>
    </source>
</evidence>
<dbReference type="GO" id="GO:0000155">
    <property type="term" value="F:phosphorelay sensor kinase activity"/>
    <property type="evidence" value="ECO:0007669"/>
    <property type="project" value="InterPro"/>
</dbReference>
<feature type="transmembrane region" description="Helical" evidence="9">
    <location>
        <begin position="110"/>
        <end position="128"/>
    </location>
</feature>
<protein>
    <recommendedName>
        <fullName evidence="2">histidine kinase</fullName>
        <ecNumber evidence="2">2.7.13.3</ecNumber>
    </recommendedName>
</protein>
<evidence type="ECO:0000256" key="8">
    <source>
        <dbReference type="ARBA" id="ARBA00023012"/>
    </source>
</evidence>
<dbReference type="GO" id="GO:0046983">
    <property type="term" value="F:protein dimerization activity"/>
    <property type="evidence" value="ECO:0007669"/>
    <property type="project" value="InterPro"/>
</dbReference>
<dbReference type="Proteomes" id="UP000326029">
    <property type="component" value="Chromosome"/>
</dbReference>
<dbReference type="Gene3D" id="3.30.565.10">
    <property type="entry name" value="Histidine kinase-like ATPase, C-terminal domain"/>
    <property type="match status" value="1"/>
</dbReference>
<accession>A0AAV4KF22</accession>
<dbReference type="Proteomes" id="UP000642014">
    <property type="component" value="Unassembled WGS sequence"/>
</dbReference>
<evidence type="ECO:0000256" key="1">
    <source>
        <dbReference type="ARBA" id="ARBA00000085"/>
    </source>
</evidence>
<keyword evidence="7" id="KW-0067">ATP-binding</keyword>
<dbReference type="AlphaFoldDB" id="A0AAV4KF22"/>
<keyword evidence="9" id="KW-1133">Transmembrane helix</keyword>
<keyword evidence="4" id="KW-0808">Transferase</keyword>
<keyword evidence="5" id="KW-0547">Nucleotide-binding</keyword>
<evidence type="ECO:0000313" key="14">
    <source>
        <dbReference type="Proteomes" id="UP000642014"/>
    </source>
</evidence>
<gene>
    <name evidence="12" type="ORF">CP977_01575</name>
    <name evidence="11" type="ORF">GCM10010497_22740</name>
</gene>
<dbReference type="GeneID" id="95452464"/>
<dbReference type="Pfam" id="PF07730">
    <property type="entry name" value="HisKA_3"/>
    <property type="match status" value="1"/>
</dbReference>
<dbReference type="PANTHER" id="PTHR24421">
    <property type="entry name" value="NITRATE/NITRITE SENSOR PROTEIN NARX-RELATED"/>
    <property type="match status" value="1"/>
</dbReference>
<dbReference type="EC" id="2.7.13.3" evidence="2"/>
<evidence type="ECO:0000256" key="3">
    <source>
        <dbReference type="ARBA" id="ARBA00022553"/>
    </source>
</evidence>
<dbReference type="RefSeq" id="WP_152369473.1">
    <property type="nucleotide sequence ID" value="NZ_BMSJ01000003.1"/>
</dbReference>
<feature type="transmembrane region" description="Helical" evidence="9">
    <location>
        <begin position="135"/>
        <end position="153"/>
    </location>
</feature>
<dbReference type="Gene3D" id="1.20.5.1930">
    <property type="match status" value="1"/>
</dbReference>
<evidence type="ECO:0000313" key="11">
    <source>
        <dbReference type="EMBL" id="GGR20009.1"/>
    </source>
</evidence>
<keyword evidence="3" id="KW-0597">Phosphoprotein</keyword>
<reference evidence="12 13" key="2">
    <citation type="submission" date="2017-09" db="EMBL/GenBank/DDBJ databases">
        <authorList>
            <person name="Lee N."/>
            <person name="Cho B.-K."/>
        </authorList>
    </citation>
    <scope>NUCLEOTIDE SEQUENCE [LARGE SCALE GENOMIC DNA]</scope>
    <source>
        <strain evidence="12 13">ATCC 19740</strain>
    </source>
</reference>
<keyword evidence="9" id="KW-0472">Membrane</keyword>
<feature type="domain" description="Signal transduction histidine kinase subgroup 3 dimerisation and phosphoacceptor" evidence="10">
    <location>
        <begin position="199"/>
        <end position="263"/>
    </location>
</feature>
<comment type="catalytic activity">
    <reaction evidence="1">
        <text>ATP + protein L-histidine = ADP + protein N-phospho-L-histidine.</text>
        <dbReference type="EC" id="2.7.13.3"/>
    </reaction>
</comment>
<reference evidence="11 14" key="1">
    <citation type="journal article" date="2014" name="Int. J. Syst. Evol. Microbiol.">
        <title>Complete genome sequence of Corynebacterium casei LMG S-19264T (=DSM 44701T), isolated from a smear-ripened cheese.</title>
        <authorList>
            <consortium name="US DOE Joint Genome Institute (JGI-PGF)"/>
            <person name="Walter F."/>
            <person name="Albersmeier A."/>
            <person name="Kalinowski J."/>
            <person name="Ruckert C."/>
        </authorList>
    </citation>
    <scope>NUCLEOTIDE SEQUENCE [LARGE SCALE GENOMIC DNA]</scope>
    <source>
        <strain evidence="11 14">JCM 4205</strain>
    </source>
</reference>
<dbReference type="GO" id="GO:0005524">
    <property type="term" value="F:ATP binding"/>
    <property type="evidence" value="ECO:0007669"/>
    <property type="project" value="UniProtKB-KW"/>
</dbReference>
<dbReference type="PANTHER" id="PTHR24421:SF10">
    <property type="entry name" value="NITRATE_NITRITE SENSOR PROTEIN NARQ"/>
    <property type="match status" value="1"/>
</dbReference>
<dbReference type="CDD" id="cd16917">
    <property type="entry name" value="HATPase_UhpB-NarQ-NarX-like"/>
    <property type="match status" value="1"/>
</dbReference>
<dbReference type="InterPro" id="IPR050482">
    <property type="entry name" value="Sensor_HK_TwoCompSys"/>
</dbReference>
<sequence>MHAMLFGRFPSWTRGLLLCLGATLVSVVMATALFVDHRSGVYGSPLANQARLSAVSVFLLPPAWLLRRSRVGPWALATAGCAAGVVSLGCSVWMHVAAGQPGSSAARADAYTLFEISALVVLLIVTVLRGPAWPAAVAAVVLCAAVALRPVAVETSENSLLVALFSTFAVCAALAGALVARLVTAERRRHTERVRLEQRLAFARDLHDFVAHHVTGIVVQAQGAQAVAASRPQASASALEQIERTAAEALKALRHMVSGLRTEAATELVRPGDVEQMRSLVADFALPAGGRAHFVQEGRTGGLSASAAQILHRVVMESLTNIRKHAPTSRKVSVALRVHGGTAELDVVNDRPTPRRDTAGYGLIGLEERVKAEGGTFRAGLDDQGLWRVSARIPSTGTWRAHP</sequence>
<name>A0AAV4KF22_9ACTN</name>
<dbReference type="EMBL" id="CP023693">
    <property type="protein sequence ID" value="QEV31026.1"/>
    <property type="molecule type" value="Genomic_DNA"/>
</dbReference>
<evidence type="ECO:0000256" key="4">
    <source>
        <dbReference type="ARBA" id="ARBA00022679"/>
    </source>
</evidence>
<dbReference type="GO" id="GO:0016020">
    <property type="term" value="C:membrane"/>
    <property type="evidence" value="ECO:0007669"/>
    <property type="project" value="InterPro"/>
</dbReference>
<feature type="transmembrane region" description="Helical" evidence="9">
    <location>
        <begin position="46"/>
        <end position="66"/>
    </location>
</feature>
<keyword evidence="8" id="KW-0902">Two-component regulatory system</keyword>